<gene>
    <name evidence="6" type="ORF">NF556_04020</name>
</gene>
<dbReference type="InterPro" id="IPR045851">
    <property type="entry name" value="AMP-bd_C_sf"/>
</dbReference>
<evidence type="ECO:0000256" key="2">
    <source>
        <dbReference type="ARBA" id="ARBA00022450"/>
    </source>
</evidence>
<name>A0ABY4YVM6_9MICO</name>
<dbReference type="PROSITE" id="PS00455">
    <property type="entry name" value="AMP_BINDING"/>
    <property type="match status" value="2"/>
</dbReference>
<dbReference type="Pfam" id="PF13193">
    <property type="entry name" value="AMP-binding_C"/>
    <property type="match status" value="1"/>
</dbReference>
<dbReference type="PROSITE" id="PS00012">
    <property type="entry name" value="PHOSPHOPANTETHEINE"/>
    <property type="match status" value="1"/>
</dbReference>
<dbReference type="InterPro" id="IPR000873">
    <property type="entry name" value="AMP-dep_synth/lig_dom"/>
</dbReference>
<dbReference type="InterPro" id="IPR023213">
    <property type="entry name" value="CAT-like_dom_sf"/>
</dbReference>
<keyword evidence="7" id="KW-1185">Reference proteome</keyword>
<dbReference type="Gene3D" id="3.40.50.12780">
    <property type="entry name" value="N-terminal domain of ligase-like"/>
    <property type="match status" value="2"/>
</dbReference>
<proteinExistence type="predicted"/>
<dbReference type="Proteomes" id="UP001056455">
    <property type="component" value="Chromosome"/>
</dbReference>
<dbReference type="RefSeq" id="WP_252594219.1">
    <property type="nucleotide sequence ID" value="NZ_CP099489.1"/>
</dbReference>
<dbReference type="SMART" id="SM00823">
    <property type="entry name" value="PKS_PP"/>
    <property type="match status" value="2"/>
</dbReference>
<dbReference type="PROSITE" id="PS50075">
    <property type="entry name" value="CARRIER"/>
    <property type="match status" value="2"/>
</dbReference>
<dbReference type="InterPro" id="IPR042099">
    <property type="entry name" value="ANL_N_sf"/>
</dbReference>
<dbReference type="SUPFAM" id="SSF56801">
    <property type="entry name" value="Acetyl-CoA synthetase-like"/>
    <property type="match status" value="2"/>
</dbReference>
<dbReference type="Gene3D" id="3.40.50.1820">
    <property type="entry name" value="alpha/beta hydrolase"/>
    <property type="match status" value="1"/>
</dbReference>
<keyword evidence="2" id="KW-0596">Phosphopantetheine</keyword>
<dbReference type="Pfam" id="PF00668">
    <property type="entry name" value="Condensation"/>
    <property type="match status" value="1"/>
</dbReference>
<sequence>MSTMTDQAREVSTTAGTLDELVRASVERAPDAPAVRHQGTAVSYAQLWSEVERWSTALESADVSPGDLVGVCLERTPTLIAALVAIHRAGAAYVPLDPAYPADRIAFIVQDCGATLVLAQAATQGVLGDRARVLAEDLTTEPGAGDGWTRSRSSVSDTAYVIYTSGSTGRPKGVVIEHRQALALVRWGLDTYSADELSGVLCSTSICFDLSVFEIFVTLAAGGTLVLAENAMELATLPDRDHVRLVNTVPSAMTVLTAHGDLPPSVRTVNLAGEPLTRALSDAVYGNPQVERLLNLYGPSEDTTYSTASIVPRDSAAEPTIGTPLPGTRAHLLDERGRPVADGAVGELHLAGAGVARGYLGQPALTAERFLADPDAPGERMYRTGDLCLRGPDGQLHYRGRTDHQVKIRGFRVELGEIEATLVQHSAVSSAVVVVQSGAVSGPALVAFVQGPYAEGLPAELTALVRERLPHYMVPSAVVRLERLPLTPNGKIDRAALPPVDLGDRSAPAVGSTAESDDERLVAHAWSQALGLSQDAPVDVAFADLGGNSLLSASVLHRLAERTGRRIPLSDFPVGATAADLARVLASTPSAAEAPLRWGAEGTGRVYPPAPIQVEFFVLDELSQGQSAVSVMPLRVTVDQPLDLDLLQRALDLLPLRHEVLRTSLRSDREGVVATIADPYQVPLTVVSTVPELEAQALLPLDLHRGRLLAAAVLEPSGADGTDLLLRVHHAACDGWSIRLLLADTAEVYAALAAGREPEAPRARSFADGAQWLQEAREHDADRLRDYWVNRAEGLDPSVTLPPTAPSRPRTGVRPGDVLRHELDPALLERVSAFAAAHHVTVYAVLTAITAIRLHRESGVPDVSFRVPVSNRRHPDLEEVIGPFLETAAARIDVSGDPTFIELARRVTDSAVVDLEHSWAPSADILGPIGVNRDEHGQPLGQLLVAVQNYGRPQHEVDGTTWSYHSEPTNGGAKTDIGFFWELGIPSGPVLNIEFDTDLHTAEGIGRYSEQLLRLLEGALEAPEQPISALAWAGPNDVAAVREHNLAEPLVAAQTAPELVSAACAQTPAATAILCPRRGAVSYAELDRRARELATRISRLTGGAGTEPVAVAARRGADGITAMLAAWFSGRPYLPLDTRHPVPRLRDILEDSGAAVLVADASAPDGLADLAPVISLTEQPEGADESPAGTAERGSVVLPTASDPAYLIYTSGSTGKPKGVRISHGALASFLQAMGEVVPLTAQDTITHVTTPSFDIAGLEVWLPLVCGAQVAVIDEDTARDGFALAAAISQAGATVVQMTPSGWGLLLDAAWPKGPPVRALIGAEAVPPLVAAQLVERCAETWNVYGPTEATIWSCVHQIRPEDTRGSTVPVGRPLGNTRVWVLDPVGHPTAVGSVGAIHLSGSSLADGYHGRDDLTAEVFTTGIHLPGAPRIYRTGDLGRLRHDGLLECLGRVDHQVKVRGVRIELDEVDAALRAAPGVRRASSTVQEDGPAAGQLVGYLVPESDDIDTDTVREFLTSLLPDAMVPTLWQQLEELPLNSSGKVDRRALPEPDPERGRGDRADGAELTELEEFLAELWLRHLPVEEVPATTNFFEIGGHSLSATRVVAAVREDFGLPITVSTLFHAPTLRGFAAAIEEALVQDESEGVS</sequence>
<dbReference type="InterPro" id="IPR020806">
    <property type="entry name" value="PKS_PP-bd"/>
</dbReference>
<dbReference type="InterPro" id="IPR009081">
    <property type="entry name" value="PP-bd_ACP"/>
</dbReference>
<dbReference type="SUPFAM" id="SSF47336">
    <property type="entry name" value="ACP-like"/>
    <property type="match status" value="2"/>
</dbReference>
<dbReference type="Gene3D" id="3.30.559.10">
    <property type="entry name" value="Chloramphenicol acetyltransferase-like domain"/>
    <property type="match status" value="1"/>
</dbReference>
<dbReference type="Gene3D" id="3.30.559.30">
    <property type="entry name" value="Nonribosomal peptide synthetase, condensation domain"/>
    <property type="match status" value="1"/>
</dbReference>
<evidence type="ECO:0000313" key="7">
    <source>
        <dbReference type="Proteomes" id="UP001056455"/>
    </source>
</evidence>
<dbReference type="InterPro" id="IPR029058">
    <property type="entry name" value="AB_hydrolase_fold"/>
</dbReference>
<dbReference type="PANTHER" id="PTHR45527:SF1">
    <property type="entry name" value="FATTY ACID SYNTHASE"/>
    <property type="match status" value="1"/>
</dbReference>
<comment type="cofactor">
    <cofactor evidence="1">
        <name>pantetheine 4'-phosphate</name>
        <dbReference type="ChEBI" id="CHEBI:47942"/>
    </cofactor>
</comment>
<dbReference type="Pfam" id="PF00550">
    <property type="entry name" value="PP-binding"/>
    <property type="match status" value="2"/>
</dbReference>
<evidence type="ECO:0000256" key="3">
    <source>
        <dbReference type="ARBA" id="ARBA00022553"/>
    </source>
</evidence>
<evidence type="ECO:0000256" key="1">
    <source>
        <dbReference type="ARBA" id="ARBA00001957"/>
    </source>
</evidence>
<dbReference type="InterPro" id="IPR036736">
    <property type="entry name" value="ACP-like_sf"/>
</dbReference>
<protein>
    <submittedName>
        <fullName evidence="6">Amino acid adenylation domain-containing protein</fullName>
    </submittedName>
</protein>
<evidence type="ECO:0000313" key="6">
    <source>
        <dbReference type="EMBL" id="USQ80831.1"/>
    </source>
</evidence>
<reference evidence="6" key="1">
    <citation type="submission" date="2022-06" db="EMBL/GenBank/DDBJ databases">
        <title>Ornithinimicrobium HY1793.</title>
        <authorList>
            <person name="Huang Y."/>
        </authorList>
    </citation>
    <scope>NUCLEOTIDE SEQUENCE</scope>
    <source>
        <strain evidence="6">HY1793</strain>
    </source>
</reference>
<dbReference type="InterPro" id="IPR006162">
    <property type="entry name" value="Ppantetheine_attach_site"/>
</dbReference>
<feature type="domain" description="Carrier" evidence="5">
    <location>
        <begin position="1565"/>
        <end position="1640"/>
    </location>
</feature>
<accession>A0ABY4YVM6</accession>
<dbReference type="NCBIfam" id="TIGR01733">
    <property type="entry name" value="AA-adenyl-dom"/>
    <property type="match status" value="2"/>
</dbReference>
<feature type="compositionally biased region" description="Basic and acidic residues" evidence="4">
    <location>
        <begin position="1543"/>
        <end position="1563"/>
    </location>
</feature>
<feature type="region of interest" description="Disordered" evidence="4">
    <location>
        <begin position="1541"/>
        <end position="1563"/>
    </location>
</feature>
<dbReference type="Pfam" id="PF00501">
    <property type="entry name" value="AMP-binding"/>
    <property type="match status" value="2"/>
</dbReference>
<dbReference type="InterPro" id="IPR025110">
    <property type="entry name" value="AMP-bd_C"/>
</dbReference>
<dbReference type="InterPro" id="IPR010071">
    <property type="entry name" value="AA_adenyl_dom"/>
</dbReference>
<dbReference type="NCBIfam" id="NF003417">
    <property type="entry name" value="PRK04813.1"/>
    <property type="match status" value="2"/>
</dbReference>
<evidence type="ECO:0000256" key="4">
    <source>
        <dbReference type="SAM" id="MobiDB-lite"/>
    </source>
</evidence>
<dbReference type="SUPFAM" id="SSF52777">
    <property type="entry name" value="CoA-dependent acyltransferases"/>
    <property type="match status" value="2"/>
</dbReference>
<dbReference type="Gene3D" id="1.10.1200.10">
    <property type="entry name" value="ACP-like"/>
    <property type="match status" value="1"/>
</dbReference>
<dbReference type="InterPro" id="IPR020845">
    <property type="entry name" value="AMP-binding_CS"/>
</dbReference>
<keyword evidence="3" id="KW-0597">Phosphoprotein</keyword>
<organism evidence="6 7">
    <name type="scientific">Ornithinimicrobium faecis</name>
    <dbReference type="NCBI Taxonomy" id="2934158"/>
    <lineage>
        <taxon>Bacteria</taxon>
        <taxon>Bacillati</taxon>
        <taxon>Actinomycetota</taxon>
        <taxon>Actinomycetes</taxon>
        <taxon>Micrococcales</taxon>
        <taxon>Ornithinimicrobiaceae</taxon>
        <taxon>Ornithinimicrobium</taxon>
    </lineage>
</organism>
<dbReference type="InterPro" id="IPR001242">
    <property type="entry name" value="Condensation_dom"/>
</dbReference>
<dbReference type="EMBL" id="CP099489">
    <property type="protein sequence ID" value="USQ80831.1"/>
    <property type="molecule type" value="Genomic_DNA"/>
</dbReference>
<evidence type="ECO:0000259" key="5">
    <source>
        <dbReference type="PROSITE" id="PS50075"/>
    </source>
</evidence>
<feature type="domain" description="Carrier" evidence="5">
    <location>
        <begin position="513"/>
        <end position="589"/>
    </location>
</feature>
<dbReference type="PANTHER" id="PTHR45527">
    <property type="entry name" value="NONRIBOSOMAL PEPTIDE SYNTHETASE"/>
    <property type="match status" value="1"/>
</dbReference>
<dbReference type="Gene3D" id="3.30.300.30">
    <property type="match status" value="2"/>
</dbReference>